<dbReference type="InterPro" id="IPR006665">
    <property type="entry name" value="OmpA-like"/>
</dbReference>
<dbReference type="PROSITE" id="PS51257">
    <property type="entry name" value="PROKAR_LIPOPROTEIN"/>
    <property type="match status" value="1"/>
</dbReference>
<accession>A0ABS8K6E1</accession>
<keyword evidence="2" id="KW-0732">Signal</keyword>
<sequence>MNLQYSKHFAPILRLARLTVVGLAAAVFLTACGTSRLSNFDDNGHLAAKSAPVFPKIEDNHWQPEGTFPNLDNLRRVGPGLTKNQLYDLLGRPHFDEGEFNVREWDYVFNFRTGKGNEYITCQYKVLFDHNKLAQEFYWKPDSCADQLTPKVAAPTANIIVPAAAPRKVTLSADALFAFDRSDLGNMQRAGKEKLDQLAVQLRQMKSLKNVQVLGYTDRLGSDAHNLSLSQARAATVRSYLMQRGVPAVVIDARGMGSAAPVVMCSQKSKRALIDCLHPNRRVELLIAGED</sequence>
<dbReference type="PROSITE" id="PS51123">
    <property type="entry name" value="OMPA_2"/>
    <property type="match status" value="1"/>
</dbReference>
<name>A0ABS8K6E1_9BURK</name>
<gene>
    <name evidence="7" type="primary">bamE</name>
    <name evidence="7" type="ORF">LJ656_33615</name>
</gene>
<dbReference type="PRINTS" id="PR01021">
    <property type="entry name" value="OMPADOMAIN"/>
</dbReference>
<evidence type="ECO:0000259" key="6">
    <source>
        <dbReference type="PROSITE" id="PS51123"/>
    </source>
</evidence>
<dbReference type="Pfam" id="PF04355">
    <property type="entry name" value="BamE"/>
    <property type="match status" value="1"/>
</dbReference>
<comment type="caution">
    <text evidence="7">The sequence shown here is derived from an EMBL/GenBank/DDBJ whole genome shotgun (WGS) entry which is preliminary data.</text>
</comment>
<keyword evidence="4" id="KW-0998">Cell outer membrane</keyword>
<dbReference type="Gene3D" id="3.30.1330.60">
    <property type="entry name" value="OmpA-like domain"/>
    <property type="match status" value="1"/>
</dbReference>
<dbReference type="InterPro" id="IPR006664">
    <property type="entry name" value="OMP_bac"/>
</dbReference>
<evidence type="ECO:0000313" key="8">
    <source>
        <dbReference type="Proteomes" id="UP001431019"/>
    </source>
</evidence>
<evidence type="ECO:0000313" key="7">
    <source>
        <dbReference type="EMBL" id="MCC8397494.1"/>
    </source>
</evidence>
<keyword evidence="8" id="KW-1185">Reference proteome</keyword>
<dbReference type="CDD" id="cd07185">
    <property type="entry name" value="OmpA_C-like"/>
    <property type="match status" value="1"/>
</dbReference>
<evidence type="ECO:0000256" key="1">
    <source>
        <dbReference type="ARBA" id="ARBA00004442"/>
    </source>
</evidence>
<dbReference type="PANTHER" id="PTHR30329">
    <property type="entry name" value="STATOR ELEMENT OF FLAGELLAR MOTOR COMPLEX"/>
    <property type="match status" value="1"/>
</dbReference>
<dbReference type="Gene3D" id="3.30.1450.10">
    <property type="match status" value="1"/>
</dbReference>
<dbReference type="InterPro" id="IPR036737">
    <property type="entry name" value="OmpA-like_sf"/>
</dbReference>
<dbReference type="InterPro" id="IPR037873">
    <property type="entry name" value="BamE-like"/>
</dbReference>
<keyword evidence="3 5" id="KW-0472">Membrane</keyword>
<dbReference type="Pfam" id="PF00691">
    <property type="entry name" value="OmpA"/>
    <property type="match status" value="1"/>
</dbReference>
<proteinExistence type="predicted"/>
<evidence type="ECO:0000256" key="3">
    <source>
        <dbReference type="ARBA" id="ARBA00023136"/>
    </source>
</evidence>
<dbReference type="PANTHER" id="PTHR30329:SF21">
    <property type="entry name" value="LIPOPROTEIN YIAD-RELATED"/>
    <property type="match status" value="1"/>
</dbReference>
<reference evidence="7 8" key="1">
    <citation type="submission" date="2021-11" db="EMBL/GenBank/DDBJ databases">
        <authorList>
            <person name="Oh E.-T."/>
            <person name="Kim S.-B."/>
        </authorList>
    </citation>
    <scope>NUCLEOTIDE SEQUENCE [LARGE SCALE GENOMIC DNA]</scope>
    <source>
        <strain evidence="7 8">MMS20-SJTR3</strain>
    </source>
</reference>
<evidence type="ECO:0000256" key="4">
    <source>
        <dbReference type="ARBA" id="ARBA00023237"/>
    </source>
</evidence>
<dbReference type="RefSeq" id="WP_230513751.1">
    <property type="nucleotide sequence ID" value="NZ_JAJITD010000030.1"/>
</dbReference>
<evidence type="ECO:0000256" key="2">
    <source>
        <dbReference type="ARBA" id="ARBA00022729"/>
    </source>
</evidence>
<dbReference type="EMBL" id="JAJITD010000030">
    <property type="protein sequence ID" value="MCC8397494.1"/>
    <property type="molecule type" value="Genomic_DNA"/>
</dbReference>
<evidence type="ECO:0000256" key="5">
    <source>
        <dbReference type="PROSITE-ProRule" id="PRU00473"/>
    </source>
</evidence>
<dbReference type="InterPro" id="IPR050330">
    <property type="entry name" value="Bact_OuterMem_StrucFunc"/>
</dbReference>
<feature type="domain" description="OmpA-like" evidence="6">
    <location>
        <begin position="164"/>
        <end position="291"/>
    </location>
</feature>
<protein>
    <submittedName>
        <fullName evidence="7">Outer membrane protein assembly factor BamE</fullName>
    </submittedName>
</protein>
<dbReference type="SUPFAM" id="SSF103088">
    <property type="entry name" value="OmpA-like"/>
    <property type="match status" value="1"/>
</dbReference>
<dbReference type="InterPro" id="IPR007450">
    <property type="entry name" value="BamE_dom"/>
</dbReference>
<comment type="subcellular location">
    <subcellularLocation>
        <location evidence="1">Cell outer membrane</location>
    </subcellularLocation>
</comment>
<organism evidence="7 8">
    <name type="scientific">Paraburkholderia sejongensis</name>
    <dbReference type="NCBI Taxonomy" id="2886946"/>
    <lineage>
        <taxon>Bacteria</taxon>
        <taxon>Pseudomonadati</taxon>
        <taxon>Pseudomonadota</taxon>
        <taxon>Betaproteobacteria</taxon>
        <taxon>Burkholderiales</taxon>
        <taxon>Burkholderiaceae</taxon>
        <taxon>Paraburkholderia</taxon>
    </lineage>
</organism>
<dbReference type="Proteomes" id="UP001431019">
    <property type="component" value="Unassembled WGS sequence"/>
</dbReference>